<feature type="transmembrane region" description="Helical" evidence="8">
    <location>
        <begin position="319"/>
        <end position="336"/>
    </location>
</feature>
<feature type="transmembrane region" description="Helical" evidence="8">
    <location>
        <begin position="369"/>
        <end position="390"/>
    </location>
</feature>
<protein>
    <recommendedName>
        <fullName evidence="9">Glycosyltransferase RgtA/B/C/D-like domain-containing protein</fullName>
    </recommendedName>
</protein>
<dbReference type="GO" id="GO:0005886">
    <property type="term" value="C:plasma membrane"/>
    <property type="evidence" value="ECO:0007669"/>
    <property type="project" value="UniProtKB-SubCell"/>
</dbReference>
<feature type="transmembrane region" description="Helical" evidence="8">
    <location>
        <begin position="226"/>
        <end position="244"/>
    </location>
</feature>
<dbReference type="GO" id="GO:0016763">
    <property type="term" value="F:pentosyltransferase activity"/>
    <property type="evidence" value="ECO:0007669"/>
    <property type="project" value="TreeGrafter"/>
</dbReference>
<evidence type="ECO:0000256" key="7">
    <source>
        <dbReference type="ARBA" id="ARBA00023136"/>
    </source>
</evidence>
<feature type="transmembrane region" description="Helical" evidence="8">
    <location>
        <begin position="30"/>
        <end position="49"/>
    </location>
</feature>
<dbReference type="PANTHER" id="PTHR33908:SF3">
    <property type="entry name" value="UNDECAPRENYL PHOSPHATE-ALPHA-4-AMINO-4-DEOXY-L-ARABINOSE ARABINOSYL TRANSFERASE"/>
    <property type="match status" value="1"/>
</dbReference>
<feature type="transmembrane region" description="Helical" evidence="8">
    <location>
        <begin position="134"/>
        <end position="154"/>
    </location>
</feature>
<feature type="domain" description="Glycosyltransferase RgtA/B/C/D-like" evidence="9">
    <location>
        <begin position="86"/>
        <end position="241"/>
    </location>
</feature>
<keyword evidence="7 8" id="KW-0472">Membrane</keyword>
<dbReference type="GO" id="GO:0009103">
    <property type="term" value="P:lipopolysaccharide biosynthetic process"/>
    <property type="evidence" value="ECO:0007669"/>
    <property type="project" value="UniProtKB-ARBA"/>
</dbReference>
<feature type="transmembrane region" description="Helical" evidence="8">
    <location>
        <begin position="184"/>
        <end position="214"/>
    </location>
</feature>
<feature type="transmembrane region" description="Helical" evidence="8">
    <location>
        <begin position="161"/>
        <end position="178"/>
    </location>
</feature>
<evidence type="ECO:0000259" key="9">
    <source>
        <dbReference type="Pfam" id="PF13231"/>
    </source>
</evidence>
<keyword evidence="3" id="KW-0328">Glycosyltransferase</keyword>
<evidence type="ECO:0000256" key="2">
    <source>
        <dbReference type="ARBA" id="ARBA00022475"/>
    </source>
</evidence>
<reference evidence="10 11" key="1">
    <citation type="journal article" date="2016" name="Nat. Commun.">
        <title>Thousands of microbial genomes shed light on interconnected biogeochemical processes in an aquifer system.</title>
        <authorList>
            <person name="Anantharaman K."/>
            <person name="Brown C.T."/>
            <person name="Hug L.A."/>
            <person name="Sharon I."/>
            <person name="Castelle C.J."/>
            <person name="Probst A.J."/>
            <person name="Thomas B.C."/>
            <person name="Singh A."/>
            <person name="Wilkins M.J."/>
            <person name="Karaoz U."/>
            <person name="Brodie E.L."/>
            <person name="Williams K.H."/>
            <person name="Hubbard S.S."/>
            <person name="Banfield J.F."/>
        </authorList>
    </citation>
    <scope>NUCLEOTIDE SEQUENCE [LARGE SCALE GENOMIC DNA]</scope>
</reference>
<sequence>MEWLIVFIRFCQLKFNKMRATNHFLKEHNIGLQIMLVAIAVVFLCFNIARPLVDYDEATYAKVVVDTLRSGDLWTFTLSGHGWFEKPPMYFWLAMGSIKLFGVHEFAFRLPSIIASIFCLWLVFLIIKELTQDPVAPIVAFLVLLFSPPFFVFLSEMRMDSGVILGILAALLFFLKGWPKNKFLFWVFPAIAFGFMFKSVIVFLIFPIVLIYSFFYKQWVWLSSKYLWRGFLLSAILLAPWHVAQTLRFGWSFWNDYFVYQVFHRSVSTLTGTNNYYDYIRILWLYYSPWLWLLMMLLVLFLGLALSKKWRSKIPWRQLAAPSLTALLILASFTLLKTHLSTYILPAFPFLAMFIALSFCYFSSVLRRYAHLLFFAILILVVVGVFQSFAAISIVTQPYVGEEKEIGGIYKSNVIDQKIPLYSLDWPSLETLSYYGDTSLEYLNPIAVSGKELKAPFYLTTNVLAATYFLNNQGIPVGMYDHLRVLYVGRFLVLIYSDKDLQMPVFSHQ</sequence>
<comment type="caution">
    <text evidence="10">The sequence shown here is derived from an EMBL/GenBank/DDBJ whole genome shotgun (WGS) entry which is preliminary data.</text>
</comment>
<feature type="transmembrane region" description="Helical" evidence="8">
    <location>
        <begin position="284"/>
        <end position="307"/>
    </location>
</feature>
<dbReference type="PANTHER" id="PTHR33908">
    <property type="entry name" value="MANNOSYLTRANSFERASE YKCB-RELATED"/>
    <property type="match status" value="1"/>
</dbReference>
<gene>
    <name evidence="10" type="ORF">A3C93_04545</name>
</gene>
<dbReference type="Pfam" id="PF13231">
    <property type="entry name" value="PMT_2"/>
    <property type="match status" value="1"/>
</dbReference>
<comment type="subcellular location">
    <subcellularLocation>
        <location evidence="1">Cell membrane</location>
        <topology evidence="1">Multi-pass membrane protein</topology>
    </subcellularLocation>
</comment>
<feature type="transmembrane region" description="Helical" evidence="8">
    <location>
        <begin position="106"/>
        <end position="128"/>
    </location>
</feature>
<name>A0A1G2DGR1_9BACT</name>
<accession>A0A1G2DGR1</accession>
<dbReference type="EMBL" id="MHLO01000025">
    <property type="protein sequence ID" value="OGZ12040.1"/>
    <property type="molecule type" value="Genomic_DNA"/>
</dbReference>
<evidence type="ECO:0000256" key="4">
    <source>
        <dbReference type="ARBA" id="ARBA00022679"/>
    </source>
</evidence>
<proteinExistence type="predicted"/>
<evidence type="ECO:0000313" key="10">
    <source>
        <dbReference type="EMBL" id="OGZ12040.1"/>
    </source>
</evidence>
<dbReference type="AlphaFoldDB" id="A0A1G2DGR1"/>
<evidence type="ECO:0000256" key="8">
    <source>
        <dbReference type="SAM" id="Phobius"/>
    </source>
</evidence>
<dbReference type="STRING" id="1798664.A3C93_04545"/>
<evidence type="ECO:0000256" key="6">
    <source>
        <dbReference type="ARBA" id="ARBA00022989"/>
    </source>
</evidence>
<dbReference type="InterPro" id="IPR050297">
    <property type="entry name" value="LipidA_mod_glycosyltrf_83"/>
</dbReference>
<evidence type="ECO:0000256" key="5">
    <source>
        <dbReference type="ARBA" id="ARBA00022692"/>
    </source>
</evidence>
<organism evidence="10 11">
    <name type="scientific">Candidatus Lloydbacteria bacterium RIFCSPHIGHO2_02_FULL_54_17</name>
    <dbReference type="NCBI Taxonomy" id="1798664"/>
    <lineage>
        <taxon>Bacteria</taxon>
        <taxon>Candidatus Lloydiibacteriota</taxon>
    </lineage>
</organism>
<keyword evidence="2" id="KW-1003">Cell membrane</keyword>
<evidence type="ECO:0000256" key="3">
    <source>
        <dbReference type="ARBA" id="ARBA00022676"/>
    </source>
</evidence>
<evidence type="ECO:0000313" key="11">
    <source>
        <dbReference type="Proteomes" id="UP000178636"/>
    </source>
</evidence>
<dbReference type="Proteomes" id="UP000178636">
    <property type="component" value="Unassembled WGS sequence"/>
</dbReference>
<keyword evidence="4" id="KW-0808">Transferase</keyword>
<feature type="transmembrane region" description="Helical" evidence="8">
    <location>
        <begin position="342"/>
        <end position="362"/>
    </location>
</feature>
<keyword evidence="6 8" id="KW-1133">Transmembrane helix</keyword>
<keyword evidence="5 8" id="KW-0812">Transmembrane</keyword>
<evidence type="ECO:0000256" key="1">
    <source>
        <dbReference type="ARBA" id="ARBA00004651"/>
    </source>
</evidence>
<dbReference type="InterPro" id="IPR038731">
    <property type="entry name" value="RgtA/B/C-like"/>
</dbReference>
<dbReference type="GO" id="GO:0010041">
    <property type="term" value="P:response to iron(III) ion"/>
    <property type="evidence" value="ECO:0007669"/>
    <property type="project" value="TreeGrafter"/>
</dbReference>